<evidence type="ECO:0000313" key="3">
    <source>
        <dbReference type="Proteomes" id="UP001595987"/>
    </source>
</evidence>
<protein>
    <submittedName>
        <fullName evidence="2">ASCH domain-containing protein</fullName>
    </submittedName>
</protein>
<dbReference type="PIRSF" id="PIRSF021320">
    <property type="entry name" value="DUF984"/>
    <property type="match status" value="1"/>
</dbReference>
<dbReference type="Proteomes" id="UP001595987">
    <property type="component" value="Unassembled WGS sequence"/>
</dbReference>
<reference evidence="3" key="1">
    <citation type="journal article" date="2019" name="Int. J. Syst. Evol. Microbiol.">
        <title>The Global Catalogue of Microorganisms (GCM) 10K type strain sequencing project: providing services to taxonomists for standard genome sequencing and annotation.</title>
        <authorList>
            <consortium name="The Broad Institute Genomics Platform"/>
            <consortium name="The Broad Institute Genome Sequencing Center for Infectious Disease"/>
            <person name="Wu L."/>
            <person name="Ma J."/>
        </authorList>
    </citation>
    <scope>NUCLEOTIDE SEQUENCE [LARGE SCALE GENOMIC DNA]</scope>
    <source>
        <strain evidence="3">CCUG 63287</strain>
    </source>
</reference>
<dbReference type="EMBL" id="JBHSGD010000005">
    <property type="protein sequence ID" value="MFC4652532.1"/>
    <property type="molecule type" value="Genomic_DNA"/>
</dbReference>
<gene>
    <name evidence="2" type="ORF">ACFO26_06385</name>
</gene>
<dbReference type="Pfam" id="PF04266">
    <property type="entry name" value="ASCH"/>
    <property type="match status" value="1"/>
</dbReference>
<dbReference type="SUPFAM" id="SSF88697">
    <property type="entry name" value="PUA domain-like"/>
    <property type="match status" value="1"/>
</dbReference>
<comment type="caution">
    <text evidence="2">The sequence shown here is derived from an EMBL/GenBank/DDBJ whole genome shotgun (WGS) entry which is preliminary data.</text>
</comment>
<name>A0ABV9JCQ1_9LACT</name>
<feature type="domain" description="ASCH" evidence="1">
    <location>
        <begin position="23"/>
        <end position="141"/>
    </location>
</feature>
<dbReference type="InterPro" id="IPR007374">
    <property type="entry name" value="ASCH_domain"/>
</dbReference>
<dbReference type="PANTHER" id="PTHR39203:SF1">
    <property type="entry name" value="CYTOPLASMIC PROTEIN"/>
    <property type="match status" value="1"/>
</dbReference>
<dbReference type="RefSeq" id="WP_213536068.1">
    <property type="nucleotide sequence ID" value="NZ_BOVQ01000005.1"/>
</dbReference>
<evidence type="ECO:0000259" key="1">
    <source>
        <dbReference type="SMART" id="SM01022"/>
    </source>
</evidence>
<dbReference type="InterPro" id="IPR015947">
    <property type="entry name" value="PUA-like_sf"/>
</dbReference>
<evidence type="ECO:0000313" key="2">
    <source>
        <dbReference type="EMBL" id="MFC4652532.1"/>
    </source>
</evidence>
<keyword evidence="3" id="KW-1185">Reference proteome</keyword>
<dbReference type="InterPro" id="IPR009326">
    <property type="entry name" value="DUF984"/>
</dbReference>
<dbReference type="Gene3D" id="3.10.400.10">
    <property type="entry name" value="Sulfate adenylyltransferase"/>
    <property type="match status" value="1"/>
</dbReference>
<dbReference type="PANTHER" id="PTHR39203">
    <property type="entry name" value="CYTOPLASMIC PROTEIN-RELATED"/>
    <property type="match status" value="1"/>
</dbReference>
<accession>A0ABV9JCQ1</accession>
<dbReference type="CDD" id="cd06553">
    <property type="entry name" value="ASCH_Ef3133_like"/>
    <property type="match status" value="1"/>
</dbReference>
<sequence>MNEKELKFIEKAGFLAEDFRGSWAFGDSKGMADELAELVLAGKKTATASAVAGYEEDEEFPAADGKLDLLLDGDENPVAILRNIKVERVIFSEVSKEQAFKEGEGDRTLAYWRRVHKEFWRAFDLFSPDMEVLTEEFEVVYKEK</sequence>
<organism evidence="2 3">
    <name type="scientific">Lactococcus nasutitermitis</name>
    <dbReference type="NCBI Taxonomy" id="1652957"/>
    <lineage>
        <taxon>Bacteria</taxon>
        <taxon>Bacillati</taxon>
        <taxon>Bacillota</taxon>
        <taxon>Bacilli</taxon>
        <taxon>Lactobacillales</taxon>
        <taxon>Streptococcaceae</taxon>
        <taxon>Lactococcus</taxon>
    </lineage>
</organism>
<proteinExistence type="predicted"/>
<dbReference type="SMART" id="SM01022">
    <property type="entry name" value="ASCH"/>
    <property type="match status" value="1"/>
</dbReference>